<comment type="caution">
    <text evidence="2">The sequence shown here is derived from an EMBL/GenBank/DDBJ whole genome shotgun (WGS) entry which is preliminary data.</text>
</comment>
<dbReference type="OrthoDB" id="2507259at2759"/>
<feature type="domain" description="Retrotransposon gag" evidence="1">
    <location>
        <begin position="2"/>
        <end position="84"/>
    </location>
</feature>
<proteinExistence type="predicted"/>
<sequence>MASAWAQPFHQQVFTGKDVLYEKFTVAFQAMYFDTEKKPHAEKALCALKQTKSVAAYTHLFMIYVHGCGWEARTLLSQYTQGLHKDIRLALVLAWTTFETLAKVLQLALKIDNKINGADAGQSAPTATANPTAMDISAVSARLSEDNKTRLMKQGLCFEGGEHAQLAAKAQTVVQQQPVKALVPKDYDQYLAMFRKKGSQSLPH</sequence>
<reference evidence="2 3" key="1">
    <citation type="submission" date="2017-11" db="EMBL/GenBank/DDBJ databases">
        <title>De novo assembly and phasing of dikaryotic genomes from two isolates of Puccinia coronata f. sp. avenae, the causal agent of oat crown rust.</title>
        <authorList>
            <person name="Miller M.E."/>
            <person name="Zhang Y."/>
            <person name="Omidvar V."/>
            <person name="Sperschneider J."/>
            <person name="Schwessinger B."/>
            <person name="Raley C."/>
            <person name="Palmer J.M."/>
            <person name="Garnica D."/>
            <person name="Upadhyaya N."/>
            <person name="Rathjen J."/>
            <person name="Taylor J.M."/>
            <person name="Park R.F."/>
            <person name="Dodds P.N."/>
            <person name="Hirsch C.D."/>
            <person name="Kianian S.F."/>
            <person name="Figueroa M."/>
        </authorList>
    </citation>
    <scope>NUCLEOTIDE SEQUENCE [LARGE SCALE GENOMIC DNA]</scope>
    <source>
        <strain evidence="2">12NC29</strain>
    </source>
</reference>
<evidence type="ECO:0000259" key="1">
    <source>
        <dbReference type="Pfam" id="PF03732"/>
    </source>
</evidence>
<dbReference type="InterPro" id="IPR005162">
    <property type="entry name" value="Retrotrans_gag_dom"/>
</dbReference>
<keyword evidence="3" id="KW-1185">Reference proteome</keyword>
<gene>
    <name evidence="2" type="ORF">PCANC_02644</name>
</gene>
<evidence type="ECO:0000313" key="3">
    <source>
        <dbReference type="Proteomes" id="UP000235388"/>
    </source>
</evidence>
<dbReference type="AlphaFoldDB" id="A0A2N5W5K9"/>
<accession>A0A2N5W5K9</accession>
<protein>
    <recommendedName>
        <fullName evidence="1">Retrotransposon gag domain-containing protein</fullName>
    </recommendedName>
</protein>
<dbReference type="Pfam" id="PF03732">
    <property type="entry name" value="Retrotrans_gag"/>
    <property type="match status" value="1"/>
</dbReference>
<dbReference type="Proteomes" id="UP000235388">
    <property type="component" value="Unassembled WGS sequence"/>
</dbReference>
<dbReference type="EMBL" id="PGCJ01000010">
    <property type="protein sequence ID" value="PLW57509.1"/>
    <property type="molecule type" value="Genomic_DNA"/>
</dbReference>
<organism evidence="2 3">
    <name type="scientific">Puccinia coronata f. sp. avenae</name>
    <dbReference type="NCBI Taxonomy" id="200324"/>
    <lineage>
        <taxon>Eukaryota</taxon>
        <taxon>Fungi</taxon>
        <taxon>Dikarya</taxon>
        <taxon>Basidiomycota</taxon>
        <taxon>Pucciniomycotina</taxon>
        <taxon>Pucciniomycetes</taxon>
        <taxon>Pucciniales</taxon>
        <taxon>Pucciniaceae</taxon>
        <taxon>Puccinia</taxon>
    </lineage>
</organism>
<name>A0A2N5W5K9_9BASI</name>
<evidence type="ECO:0000313" key="2">
    <source>
        <dbReference type="EMBL" id="PLW57509.1"/>
    </source>
</evidence>